<accession>A0A2A9EZE7</accession>
<feature type="region of interest" description="Disordered" evidence="1">
    <location>
        <begin position="95"/>
        <end position="118"/>
    </location>
</feature>
<organism evidence="2 3">
    <name type="scientific">Isoptericola jiangsuensis</name>
    <dbReference type="NCBI Taxonomy" id="548579"/>
    <lineage>
        <taxon>Bacteria</taxon>
        <taxon>Bacillati</taxon>
        <taxon>Actinomycetota</taxon>
        <taxon>Actinomycetes</taxon>
        <taxon>Micrococcales</taxon>
        <taxon>Promicromonosporaceae</taxon>
        <taxon>Isoptericola</taxon>
    </lineage>
</organism>
<protein>
    <submittedName>
        <fullName evidence="2">Uncharacterized protein</fullName>
    </submittedName>
</protein>
<dbReference type="Proteomes" id="UP000224130">
    <property type="component" value="Unassembled WGS sequence"/>
</dbReference>
<dbReference type="RefSeq" id="WP_170023672.1">
    <property type="nucleotide sequence ID" value="NZ_PDJJ01000001.1"/>
</dbReference>
<evidence type="ECO:0000256" key="1">
    <source>
        <dbReference type="SAM" id="MobiDB-lite"/>
    </source>
</evidence>
<dbReference type="EMBL" id="PDJJ01000001">
    <property type="protein sequence ID" value="PFG44517.1"/>
    <property type="molecule type" value="Genomic_DNA"/>
</dbReference>
<name>A0A2A9EZE7_9MICO</name>
<evidence type="ECO:0000313" key="2">
    <source>
        <dbReference type="EMBL" id="PFG44517.1"/>
    </source>
</evidence>
<comment type="caution">
    <text evidence="2">The sequence shown here is derived from an EMBL/GenBank/DDBJ whole genome shotgun (WGS) entry which is preliminary data.</text>
</comment>
<reference evidence="2 3" key="1">
    <citation type="submission" date="2017-10" db="EMBL/GenBank/DDBJ databases">
        <title>Sequencing the genomes of 1000 actinobacteria strains.</title>
        <authorList>
            <person name="Klenk H.-P."/>
        </authorList>
    </citation>
    <scope>NUCLEOTIDE SEQUENCE [LARGE SCALE GENOMIC DNA]</scope>
    <source>
        <strain evidence="2 3">DSM 21863</strain>
    </source>
</reference>
<dbReference type="AlphaFoldDB" id="A0A2A9EZE7"/>
<proteinExistence type="predicted"/>
<evidence type="ECO:0000313" key="3">
    <source>
        <dbReference type="Proteomes" id="UP000224130"/>
    </source>
</evidence>
<keyword evidence="3" id="KW-1185">Reference proteome</keyword>
<gene>
    <name evidence="2" type="ORF">ATJ88_3242</name>
</gene>
<sequence length="181" mass="19319">MSVDELTRNIVRTVATAETILTHFEDALRRSGFAEGAEQYGQLADTLLGQRMWAASSGQPSGARFGAVGERAQAIHALLLPYVEAFRKMGALAEPALADPPPTDDAPQDADVAPVPQETGGAAGRVLAALERSGRPLSMTALRAELRVPRAELDAAVRWLGEEHLVEVRDAGGRQMVRSLP</sequence>